<dbReference type="EMBL" id="BIFR01000001">
    <property type="protein sequence ID" value="GCE11169.1"/>
    <property type="molecule type" value="Genomic_DNA"/>
</dbReference>
<evidence type="ECO:0000313" key="3">
    <source>
        <dbReference type="Proteomes" id="UP000287352"/>
    </source>
</evidence>
<dbReference type="OrthoDB" id="61007at2"/>
<dbReference type="PANTHER" id="PTHR33678:SF1">
    <property type="entry name" value="BLL1576 PROTEIN"/>
    <property type="match status" value="1"/>
</dbReference>
<dbReference type="Pfam" id="PF03050">
    <property type="entry name" value="DDE_Tnp_IS66"/>
    <property type="match status" value="2"/>
</dbReference>
<evidence type="ECO:0000259" key="1">
    <source>
        <dbReference type="Pfam" id="PF03050"/>
    </source>
</evidence>
<dbReference type="InterPro" id="IPR052344">
    <property type="entry name" value="Transposase-related"/>
</dbReference>
<dbReference type="InterPro" id="IPR004291">
    <property type="entry name" value="Transposase_IS66_central"/>
</dbReference>
<dbReference type="PANTHER" id="PTHR33678">
    <property type="entry name" value="BLL1576 PROTEIN"/>
    <property type="match status" value="1"/>
</dbReference>
<feature type="domain" description="Transposase IS66 central" evidence="1">
    <location>
        <begin position="4"/>
        <end position="53"/>
    </location>
</feature>
<accession>A0A401ZW87</accession>
<gene>
    <name evidence="2" type="ORF">KTT_10280</name>
</gene>
<dbReference type="AlphaFoldDB" id="A0A401ZW87"/>
<proteinExistence type="predicted"/>
<sequence>MQDLFGHSMSSGTLSTLLLRCATNLEPVDFLLQEALCTQDVIHQDETGCHANKTVPKVRRPKQHVALNLLDRLCQQEEAVLAFLSDFAVPFDNSQAERDVRMIKVQQKVSGCFRSIAGAHAFFRVRSYLSTMRKQGQSLFAALESTFHGELLLPLFSST</sequence>
<organism evidence="2 3">
    <name type="scientific">Tengunoibacter tsumagoiensis</name>
    <dbReference type="NCBI Taxonomy" id="2014871"/>
    <lineage>
        <taxon>Bacteria</taxon>
        <taxon>Bacillati</taxon>
        <taxon>Chloroflexota</taxon>
        <taxon>Ktedonobacteria</taxon>
        <taxon>Ktedonobacterales</taxon>
        <taxon>Dictyobacteraceae</taxon>
        <taxon>Tengunoibacter</taxon>
    </lineage>
</organism>
<feature type="domain" description="Transposase IS66 central" evidence="1">
    <location>
        <begin position="61"/>
        <end position="120"/>
    </location>
</feature>
<name>A0A401ZW87_9CHLR</name>
<comment type="caution">
    <text evidence="2">The sequence shown here is derived from an EMBL/GenBank/DDBJ whole genome shotgun (WGS) entry which is preliminary data.</text>
</comment>
<dbReference type="Proteomes" id="UP000287352">
    <property type="component" value="Unassembled WGS sequence"/>
</dbReference>
<reference evidence="3" key="1">
    <citation type="submission" date="2018-12" db="EMBL/GenBank/DDBJ databases">
        <title>Tengunoibacter tsumagoiensis gen. nov., sp. nov., Dictyobacter kobayashii sp. nov., D. alpinus sp. nov., and D. joshuensis sp. nov. and description of Dictyobacteraceae fam. nov. within the order Ktedonobacterales isolated from Tengu-no-mugimeshi.</title>
        <authorList>
            <person name="Wang C.M."/>
            <person name="Zheng Y."/>
            <person name="Sakai Y."/>
            <person name="Toyoda A."/>
            <person name="Minakuchi Y."/>
            <person name="Abe K."/>
            <person name="Yokota A."/>
            <person name="Yabe S."/>
        </authorList>
    </citation>
    <scope>NUCLEOTIDE SEQUENCE [LARGE SCALE GENOMIC DNA]</scope>
    <source>
        <strain evidence="3">Uno3</strain>
    </source>
</reference>
<keyword evidence="3" id="KW-1185">Reference proteome</keyword>
<protein>
    <recommendedName>
        <fullName evidence="1">Transposase IS66 central domain-containing protein</fullName>
    </recommendedName>
</protein>
<evidence type="ECO:0000313" key="2">
    <source>
        <dbReference type="EMBL" id="GCE11169.1"/>
    </source>
</evidence>